<dbReference type="PANTHER" id="PTHR42693:SF33">
    <property type="entry name" value="ARYLSULFATASE"/>
    <property type="match status" value="1"/>
</dbReference>
<dbReference type="InterPro" id="IPR024607">
    <property type="entry name" value="Sulfatase_CS"/>
</dbReference>
<dbReference type="InterPro" id="IPR017850">
    <property type="entry name" value="Alkaline_phosphatase_core_sf"/>
</dbReference>
<evidence type="ECO:0000256" key="2">
    <source>
        <dbReference type="ARBA" id="ARBA00022723"/>
    </source>
</evidence>
<dbReference type="InterPro" id="IPR050738">
    <property type="entry name" value="Sulfatase"/>
</dbReference>
<evidence type="ECO:0000256" key="1">
    <source>
        <dbReference type="ARBA" id="ARBA00008779"/>
    </source>
</evidence>
<comment type="caution">
    <text evidence="7">The sequence shown here is derived from an EMBL/GenBank/DDBJ whole genome shotgun (WGS) entry which is preliminary data.</text>
</comment>
<dbReference type="GO" id="GO:0046872">
    <property type="term" value="F:metal ion binding"/>
    <property type="evidence" value="ECO:0007669"/>
    <property type="project" value="UniProtKB-KW"/>
</dbReference>
<dbReference type="AlphaFoldDB" id="A0A520S1V5"/>
<dbReference type="SUPFAM" id="SSF53649">
    <property type="entry name" value="Alkaline phosphatase-like"/>
    <property type="match status" value="1"/>
</dbReference>
<dbReference type="EMBL" id="SHAH01000030">
    <property type="protein sequence ID" value="RZO76455.1"/>
    <property type="molecule type" value="Genomic_DNA"/>
</dbReference>
<dbReference type="InterPro" id="IPR000917">
    <property type="entry name" value="Sulfatase_N"/>
</dbReference>
<dbReference type="Pfam" id="PF00884">
    <property type="entry name" value="Sulfatase"/>
    <property type="match status" value="1"/>
</dbReference>
<dbReference type="PROSITE" id="PS00149">
    <property type="entry name" value="SULFATASE_2"/>
    <property type="match status" value="1"/>
</dbReference>
<feature type="signal peptide" evidence="5">
    <location>
        <begin position="1"/>
        <end position="22"/>
    </location>
</feature>
<evidence type="ECO:0000313" key="7">
    <source>
        <dbReference type="EMBL" id="RZO76455.1"/>
    </source>
</evidence>
<dbReference type="Gene3D" id="3.30.1120.10">
    <property type="match status" value="1"/>
</dbReference>
<name>A0A520S1V5_9GAMM</name>
<evidence type="ECO:0000313" key="8">
    <source>
        <dbReference type="Proteomes" id="UP000320404"/>
    </source>
</evidence>
<keyword evidence="4" id="KW-0106">Calcium</keyword>
<keyword evidence="5" id="KW-0732">Signal</keyword>
<proteinExistence type="inferred from homology"/>
<dbReference type="Proteomes" id="UP000320404">
    <property type="component" value="Unassembled WGS sequence"/>
</dbReference>
<accession>A0A520S1V5</accession>
<dbReference type="PROSITE" id="PS51257">
    <property type="entry name" value="PROKAR_LIPOPROTEIN"/>
    <property type="match status" value="1"/>
</dbReference>
<evidence type="ECO:0000256" key="4">
    <source>
        <dbReference type="ARBA" id="ARBA00022837"/>
    </source>
</evidence>
<keyword evidence="3" id="KW-0378">Hydrolase</keyword>
<feature type="domain" description="Sulfatase N-terminal" evidence="6">
    <location>
        <begin position="36"/>
        <end position="445"/>
    </location>
</feature>
<reference evidence="7 8" key="1">
    <citation type="submission" date="2019-02" db="EMBL/GenBank/DDBJ databases">
        <title>Prokaryotic population dynamics and viral predation in marine succession experiment using metagenomics: the confinement effect.</title>
        <authorList>
            <person name="Haro-Moreno J.M."/>
            <person name="Rodriguez-Valera F."/>
            <person name="Lopez-Perez M."/>
        </authorList>
    </citation>
    <scope>NUCLEOTIDE SEQUENCE [LARGE SCALE GENOMIC DNA]</scope>
    <source>
        <strain evidence="7">MED-G158</strain>
    </source>
</reference>
<dbReference type="GO" id="GO:0004065">
    <property type="term" value="F:arylsulfatase activity"/>
    <property type="evidence" value="ECO:0007669"/>
    <property type="project" value="TreeGrafter"/>
</dbReference>
<dbReference type="CDD" id="cd16025">
    <property type="entry name" value="PAS_like"/>
    <property type="match status" value="1"/>
</dbReference>
<comment type="similarity">
    <text evidence="1">Belongs to the sulfatase family.</text>
</comment>
<evidence type="ECO:0000256" key="5">
    <source>
        <dbReference type="SAM" id="SignalP"/>
    </source>
</evidence>
<dbReference type="Gene3D" id="3.40.720.10">
    <property type="entry name" value="Alkaline Phosphatase, subunit A"/>
    <property type="match status" value="1"/>
</dbReference>
<sequence>MTAARRFQTKLLLLALCAATVACDSNTSNVPQRPAPNVLLILADDLGFSDLGAYGSEIPTPNFDALAQSGTLLTNFYANATCAPSRSMLLSGMDSHAVGFGFNPSAASRLPILRGEAGYSGDWPAHINSFVSQFSEAGYYTFMAGKWHQGAAEIATPYARGFQKAFYLQDGGASHFADAAGQTSTAPVATYYDEGTQVSALPENFYSSEFYVNKVMDYLDQRESDDARPFFGYLAFTAPHWPLQVPDAWLDRFAGVYDEGWETIRANRIESAKVLGLIPEDASIPPFPAALGSWSDLDAEQRQKEARRMELYAAMIAYMDAQLGRLVAHLKATGEYDNTLIVFLSDNGPEGNNIEFGLANNREWLPERFDQSFENMGRRNSYVTFSRGWAHVSAGAFSQYKSFLGEGGVRVPAIFSYPGQIQGNGYSQALMSIMDIAPTLMTFADVPANPGFTMQGRSAAEQLQNAGDNPTARPYLAMETYGNKAVWSDRWKLLWDWPSRDWHLYDLFEDPGETRDLSAMYPVQRAEMMQVFEDFAESNGVVVLDDEVGYARYPDQVEAFSATPR</sequence>
<gene>
    <name evidence="7" type="ORF">EVA69_02930</name>
</gene>
<protein>
    <submittedName>
        <fullName evidence="7">Arylsulfatase</fullName>
    </submittedName>
</protein>
<organism evidence="7 8">
    <name type="scientific">OM182 bacterium</name>
    <dbReference type="NCBI Taxonomy" id="2510334"/>
    <lineage>
        <taxon>Bacteria</taxon>
        <taxon>Pseudomonadati</taxon>
        <taxon>Pseudomonadota</taxon>
        <taxon>Gammaproteobacteria</taxon>
        <taxon>OMG group</taxon>
        <taxon>OM182 clade</taxon>
    </lineage>
</organism>
<keyword evidence="2" id="KW-0479">Metal-binding</keyword>
<feature type="chain" id="PRO_5021980480" evidence="5">
    <location>
        <begin position="23"/>
        <end position="565"/>
    </location>
</feature>
<evidence type="ECO:0000259" key="6">
    <source>
        <dbReference type="Pfam" id="PF00884"/>
    </source>
</evidence>
<dbReference type="PANTHER" id="PTHR42693">
    <property type="entry name" value="ARYLSULFATASE FAMILY MEMBER"/>
    <property type="match status" value="1"/>
</dbReference>
<evidence type="ECO:0000256" key="3">
    <source>
        <dbReference type="ARBA" id="ARBA00022801"/>
    </source>
</evidence>